<dbReference type="Pfam" id="PF11274">
    <property type="entry name" value="DUF3074"/>
    <property type="match status" value="1"/>
</dbReference>
<accession>A0AAI8YXH7</accession>
<feature type="domain" description="DUF3074" evidence="1">
    <location>
        <begin position="108"/>
        <end position="287"/>
    </location>
</feature>
<dbReference type="Proteomes" id="UP001296104">
    <property type="component" value="Unassembled WGS sequence"/>
</dbReference>
<organism evidence="2 3">
    <name type="scientific">Lecanosticta acicola</name>
    <dbReference type="NCBI Taxonomy" id="111012"/>
    <lineage>
        <taxon>Eukaryota</taxon>
        <taxon>Fungi</taxon>
        <taxon>Dikarya</taxon>
        <taxon>Ascomycota</taxon>
        <taxon>Pezizomycotina</taxon>
        <taxon>Dothideomycetes</taxon>
        <taxon>Dothideomycetidae</taxon>
        <taxon>Mycosphaerellales</taxon>
        <taxon>Mycosphaerellaceae</taxon>
        <taxon>Lecanosticta</taxon>
    </lineage>
</organism>
<dbReference type="Gene3D" id="3.30.530.20">
    <property type="match status" value="1"/>
</dbReference>
<comment type="caution">
    <text evidence="2">The sequence shown here is derived from an EMBL/GenBank/DDBJ whole genome shotgun (WGS) entry which is preliminary data.</text>
</comment>
<evidence type="ECO:0000259" key="1">
    <source>
        <dbReference type="Pfam" id="PF11274"/>
    </source>
</evidence>
<name>A0AAI8YXH7_9PEZI</name>
<protein>
    <recommendedName>
        <fullName evidence="1">DUF3074 domain-containing protein</fullName>
    </recommendedName>
</protein>
<dbReference type="PANTHER" id="PTHR40370">
    <property type="entry name" value="EXPRESSED PROTEIN"/>
    <property type="match status" value="1"/>
</dbReference>
<dbReference type="InterPro" id="IPR023393">
    <property type="entry name" value="START-like_dom_sf"/>
</dbReference>
<dbReference type="EMBL" id="CAVMBE010000019">
    <property type="protein sequence ID" value="CAK3982249.1"/>
    <property type="molecule type" value="Genomic_DNA"/>
</dbReference>
<evidence type="ECO:0000313" key="2">
    <source>
        <dbReference type="EMBL" id="CAK3982249.1"/>
    </source>
</evidence>
<dbReference type="InterPro" id="IPR024500">
    <property type="entry name" value="DUF3074"/>
</dbReference>
<sequence length="295" mass="32590">MSTDATSAPPALGSYIRMRPLKPAELPAHPTLAPLQEPKTAPSLKAFISTVLNEGNDFVTDYLPKAFKVKARNRAAPPSTAPVELLEHEISAHDLPEDGRTMGASETWFARESIHENAAQRGTASWEEFDSGLRADHSQHEMDYTPDVLDAHIVCDWKAELEQLGGAVDGWNDVDFVLMEMMHKIPWPLNNRAFPVVVLTAKRAQEFIVVQVPVAVGRVKEARYAKESKVVTGTYCSIERCEAIEGGTKVKWQMATASNAKGNLPMSLQKLGTPPAIVKDVGLFMDWCEKRRGEK</sequence>
<dbReference type="PANTHER" id="PTHR40370:SF1">
    <property type="entry name" value="DUF3074 DOMAIN-CONTAINING PROTEIN"/>
    <property type="match status" value="1"/>
</dbReference>
<reference evidence="2" key="1">
    <citation type="submission" date="2023-11" db="EMBL/GenBank/DDBJ databases">
        <authorList>
            <person name="Alioto T."/>
            <person name="Alioto T."/>
            <person name="Gomez Garrido J."/>
        </authorList>
    </citation>
    <scope>NUCLEOTIDE SEQUENCE</scope>
</reference>
<dbReference type="SUPFAM" id="SSF55961">
    <property type="entry name" value="Bet v1-like"/>
    <property type="match status" value="1"/>
</dbReference>
<proteinExistence type="predicted"/>
<dbReference type="AlphaFoldDB" id="A0AAI8YXH7"/>
<evidence type="ECO:0000313" key="3">
    <source>
        <dbReference type="Proteomes" id="UP001296104"/>
    </source>
</evidence>
<gene>
    <name evidence="2" type="ORF">LECACI_7A003790</name>
</gene>
<keyword evidence="3" id="KW-1185">Reference proteome</keyword>